<dbReference type="AlphaFoldDB" id="A0A916XSV5"/>
<dbReference type="GO" id="GO:0008168">
    <property type="term" value="F:methyltransferase activity"/>
    <property type="evidence" value="ECO:0007669"/>
    <property type="project" value="UniProtKB-KW"/>
</dbReference>
<dbReference type="Proteomes" id="UP000613160">
    <property type="component" value="Unassembled WGS sequence"/>
</dbReference>
<keyword evidence="3" id="KW-0489">Methyltransferase</keyword>
<dbReference type="PANTHER" id="PTHR43861">
    <property type="entry name" value="TRANS-ACONITATE 2-METHYLTRANSFERASE-RELATED"/>
    <property type="match status" value="1"/>
</dbReference>
<dbReference type="RefSeq" id="WP_188848874.1">
    <property type="nucleotide sequence ID" value="NZ_BMJJ01000001.1"/>
</dbReference>
<sequence length="211" mass="23014">MRRDGEPAPGEPAQGEASASLGYDAIADRFDAARGPKPWEWRLFEELAAVLPAGAAVLDCGCGSGHLGLAPLLARGCRIQGVDGSAAMLALFSRRYATVPVRCCDMRQFEPAEPFDAIIAWDSLFHLTQADQARMLKRFGKWLLPGGRLIFTSGPSCGSVTGDMFGTPFRYWSLDEAGYRDLLAEHEFVNVSCCFDEPAGDNHRVWTAAKR</sequence>
<name>A0A916XSV5_9HYPH</name>
<dbReference type="Pfam" id="PF13649">
    <property type="entry name" value="Methyltransf_25"/>
    <property type="match status" value="1"/>
</dbReference>
<dbReference type="InterPro" id="IPR029063">
    <property type="entry name" value="SAM-dependent_MTases_sf"/>
</dbReference>
<protein>
    <submittedName>
        <fullName evidence="3">Methyltransferase</fullName>
    </submittedName>
</protein>
<reference evidence="3" key="2">
    <citation type="submission" date="2020-09" db="EMBL/GenBank/DDBJ databases">
        <authorList>
            <person name="Sun Q."/>
            <person name="Zhou Y."/>
        </authorList>
    </citation>
    <scope>NUCLEOTIDE SEQUENCE</scope>
    <source>
        <strain evidence="3">CGMCC 1.15493</strain>
    </source>
</reference>
<evidence type="ECO:0000256" key="1">
    <source>
        <dbReference type="ARBA" id="ARBA00022679"/>
    </source>
</evidence>
<comment type="caution">
    <text evidence="3">The sequence shown here is derived from an EMBL/GenBank/DDBJ whole genome shotgun (WGS) entry which is preliminary data.</text>
</comment>
<feature type="domain" description="Methyltransferase" evidence="2">
    <location>
        <begin position="57"/>
        <end position="147"/>
    </location>
</feature>
<proteinExistence type="predicted"/>
<dbReference type="InterPro" id="IPR041698">
    <property type="entry name" value="Methyltransf_25"/>
</dbReference>
<evidence type="ECO:0000259" key="2">
    <source>
        <dbReference type="Pfam" id="PF13649"/>
    </source>
</evidence>
<gene>
    <name evidence="3" type="ORF">GCM10011335_04010</name>
</gene>
<accession>A0A916XSV5</accession>
<dbReference type="CDD" id="cd02440">
    <property type="entry name" value="AdoMet_MTases"/>
    <property type="match status" value="1"/>
</dbReference>
<dbReference type="EMBL" id="BMJJ01000001">
    <property type="protein sequence ID" value="GGD04445.1"/>
    <property type="molecule type" value="Genomic_DNA"/>
</dbReference>
<organism evidence="3 4">
    <name type="scientific">Aureimonas glaciei</name>
    <dbReference type="NCBI Taxonomy" id="1776957"/>
    <lineage>
        <taxon>Bacteria</taxon>
        <taxon>Pseudomonadati</taxon>
        <taxon>Pseudomonadota</taxon>
        <taxon>Alphaproteobacteria</taxon>
        <taxon>Hyphomicrobiales</taxon>
        <taxon>Aurantimonadaceae</taxon>
        <taxon>Aureimonas</taxon>
    </lineage>
</organism>
<evidence type="ECO:0000313" key="4">
    <source>
        <dbReference type="Proteomes" id="UP000613160"/>
    </source>
</evidence>
<keyword evidence="1" id="KW-0808">Transferase</keyword>
<dbReference type="SUPFAM" id="SSF53335">
    <property type="entry name" value="S-adenosyl-L-methionine-dependent methyltransferases"/>
    <property type="match status" value="1"/>
</dbReference>
<keyword evidence="4" id="KW-1185">Reference proteome</keyword>
<evidence type="ECO:0000313" key="3">
    <source>
        <dbReference type="EMBL" id="GGD04445.1"/>
    </source>
</evidence>
<dbReference type="Gene3D" id="3.40.50.150">
    <property type="entry name" value="Vaccinia Virus protein VP39"/>
    <property type="match status" value="1"/>
</dbReference>
<reference evidence="3" key="1">
    <citation type="journal article" date="2014" name="Int. J. Syst. Evol. Microbiol.">
        <title>Complete genome sequence of Corynebacterium casei LMG S-19264T (=DSM 44701T), isolated from a smear-ripened cheese.</title>
        <authorList>
            <consortium name="US DOE Joint Genome Institute (JGI-PGF)"/>
            <person name="Walter F."/>
            <person name="Albersmeier A."/>
            <person name="Kalinowski J."/>
            <person name="Ruckert C."/>
        </authorList>
    </citation>
    <scope>NUCLEOTIDE SEQUENCE</scope>
    <source>
        <strain evidence="3">CGMCC 1.15493</strain>
    </source>
</reference>
<dbReference type="GO" id="GO:0032259">
    <property type="term" value="P:methylation"/>
    <property type="evidence" value="ECO:0007669"/>
    <property type="project" value="UniProtKB-KW"/>
</dbReference>